<organism evidence="4 6">
    <name type="scientific">Haloarcula rubripromontorii</name>
    <dbReference type="NCBI Taxonomy" id="1705562"/>
    <lineage>
        <taxon>Archaea</taxon>
        <taxon>Methanobacteriati</taxon>
        <taxon>Methanobacteriota</taxon>
        <taxon>Stenosarchaea group</taxon>
        <taxon>Halobacteria</taxon>
        <taxon>Halobacteriales</taxon>
        <taxon>Haloarculaceae</taxon>
        <taxon>Haloarcula</taxon>
    </lineage>
</organism>
<dbReference type="OrthoDB" id="18209at2157"/>
<keyword evidence="1" id="KW-0547">Nucleotide-binding</keyword>
<dbReference type="EMBL" id="WOWB01000009">
    <property type="protein sequence ID" value="NLV08327.1"/>
    <property type="molecule type" value="Genomic_DNA"/>
</dbReference>
<reference evidence="5" key="2">
    <citation type="submission" date="2019-12" db="EMBL/GenBank/DDBJ databases">
        <title>The whole-genome sequencing of Haloarcula japonica strain pws8.</title>
        <authorList>
            <person name="Verma D.K."/>
            <person name="Gopal K."/>
            <person name="Prasad E.S."/>
        </authorList>
    </citation>
    <scope>NUCLEOTIDE SEQUENCE</scope>
    <source>
        <strain evidence="5">Pws8</strain>
    </source>
</reference>
<proteinExistence type="predicted"/>
<dbReference type="InterPro" id="IPR012700">
    <property type="entry name" value="PhnK"/>
</dbReference>
<evidence type="ECO:0000313" key="6">
    <source>
        <dbReference type="Proteomes" id="UP000037729"/>
    </source>
</evidence>
<protein>
    <submittedName>
        <fullName evidence="5">ATP-binding cassette domain-containing protein</fullName>
    </submittedName>
    <submittedName>
        <fullName evidence="4">Phosphonate C-P lyase system protein PhnK</fullName>
    </submittedName>
</protein>
<evidence type="ECO:0000313" key="4">
    <source>
        <dbReference type="EMBL" id="KOX91430.1"/>
    </source>
</evidence>
<keyword evidence="6" id="KW-1185">Reference proteome</keyword>
<dbReference type="STRING" id="1705562.AMS69_18830"/>
<evidence type="ECO:0000313" key="5">
    <source>
        <dbReference type="EMBL" id="NLV08327.1"/>
    </source>
</evidence>
<dbReference type="RefSeq" id="WP_053969567.1">
    <property type="nucleotide sequence ID" value="NZ_LIUF01000011.1"/>
</dbReference>
<dbReference type="Proteomes" id="UP000610611">
    <property type="component" value="Unassembled WGS sequence"/>
</dbReference>
<dbReference type="SMART" id="SM00382">
    <property type="entry name" value="AAA"/>
    <property type="match status" value="1"/>
</dbReference>
<reference evidence="4 6" key="1">
    <citation type="submission" date="2015-08" db="EMBL/GenBank/DDBJ databases">
        <title>Genomes of Isolates from Cabo Rojo, PR.</title>
        <authorList>
            <person name="Sanchez-Nieves R.L."/>
            <person name="Montalvo-Rodriguez R."/>
        </authorList>
    </citation>
    <scope>NUCLEOTIDE SEQUENCE [LARGE SCALE GENOMIC DNA]</scope>
    <source>
        <strain evidence="4 6">SL3</strain>
    </source>
</reference>
<dbReference type="InterPro" id="IPR027417">
    <property type="entry name" value="P-loop_NTPase"/>
</dbReference>
<keyword evidence="4" id="KW-0456">Lyase</keyword>
<dbReference type="PANTHER" id="PTHR42764:SF1">
    <property type="entry name" value="PHOSPHONATES UTILIZATION ATP-BINDING PROTEIN PHNK-RELATED"/>
    <property type="match status" value="1"/>
</dbReference>
<name>A0A0N0BMR5_9EURY</name>
<dbReference type="Proteomes" id="UP000037729">
    <property type="component" value="Unassembled WGS sequence"/>
</dbReference>
<dbReference type="PROSITE" id="PS00211">
    <property type="entry name" value="ABC_TRANSPORTER_1"/>
    <property type="match status" value="1"/>
</dbReference>
<dbReference type="PANTHER" id="PTHR42764">
    <property type="entry name" value="PHOSPHONATES UTILIZATION ATP-BINDING PROTEIN PHNK-RELATED"/>
    <property type="match status" value="1"/>
</dbReference>
<dbReference type="Gene3D" id="3.40.50.300">
    <property type="entry name" value="P-loop containing nucleotide triphosphate hydrolases"/>
    <property type="match status" value="1"/>
</dbReference>
<evidence type="ECO:0000256" key="1">
    <source>
        <dbReference type="ARBA" id="ARBA00022741"/>
    </source>
</evidence>
<comment type="caution">
    <text evidence="4">The sequence shown here is derived from an EMBL/GenBank/DDBJ whole genome shotgun (WGS) entry which is preliminary data.</text>
</comment>
<dbReference type="InterPro" id="IPR017871">
    <property type="entry name" value="ABC_transporter-like_CS"/>
</dbReference>
<dbReference type="PATRIC" id="fig|1705562.3.peg.73"/>
<gene>
    <name evidence="4" type="primary">phnK</name>
    <name evidence="4" type="ORF">AMS69_18830</name>
    <name evidence="5" type="ORF">GOC83_19610</name>
</gene>
<sequence length="276" mass="29961">MTLLEAEGLQTVYGDGCPQCIDSTGDRAGTNQCPHCGSVVACAEADLSVREGEVLGIVGESGSGKSSLAEQLALERDPDATTAGVVDYAGHEGNLLDVDYETRHDLRTGDIALVHQHIRDGLNLEFTGGGNVAEKLLSAGWRSYEDVRDRVRELFAETEVPVARMDDPTSTYSGGMQRRVQIARALANDPELVVLDEPTTGLDVSVQARVLDMFRRVQREEGVAAVVVSHDLGVVRLLADRTLVMRHGRIVESGLTDRVMEDPHHEYTQTLINSVI</sequence>
<keyword evidence="2 5" id="KW-0067">ATP-binding</keyword>
<dbReference type="GO" id="GO:0016887">
    <property type="term" value="F:ATP hydrolysis activity"/>
    <property type="evidence" value="ECO:0007669"/>
    <property type="project" value="InterPro"/>
</dbReference>
<dbReference type="GO" id="GO:0005524">
    <property type="term" value="F:ATP binding"/>
    <property type="evidence" value="ECO:0007669"/>
    <property type="project" value="UniProtKB-KW"/>
</dbReference>
<dbReference type="Pfam" id="PF00005">
    <property type="entry name" value="ABC_tran"/>
    <property type="match status" value="1"/>
</dbReference>
<feature type="domain" description="ABC transporter" evidence="3">
    <location>
        <begin position="4"/>
        <end position="272"/>
    </location>
</feature>
<dbReference type="PROSITE" id="PS50893">
    <property type="entry name" value="ABC_TRANSPORTER_2"/>
    <property type="match status" value="1"/>
</dbReference>
<dbReference type="AlphaFoldDB" id="A0A0N0BMR5"/>
<evidence type="ECO:0000256" key="2">
    <source>
        <dbReference type="ARBA" id="ARBA00022840"/>
    </source>
</evidence>
<accession>A0A0N0BMR5</accession>
<evidence type="ECO:0000259" key="3">
    <source>
        <dbReference type="PROSITE" id="PS50893"/>
    </source>
</evidence>
<dbReference type="PIRSF" id="PIRSF037116">
    <property type="entry name" value="CP_lyase_PhnK"/>
    <property type="match status" value="1"/>
</dbReference>
<dbReference type="GO" id="GO:0016829">
    <property type="term" value="F:lyase activity"/>
    <property type="evidence" value="ECO:0007669"/>
    <property type="project" value="UniProtKB-KW"/>
</dbReference>
<dbReference type="EMBL" id="LIUF01000011">
    <property type="protein sequence ID" value="KOX91430.1"/>
    <property type="molecule type" value="Genomic_DNA"/>
</dbReference>
<dbReference type="SUPFAM" id="SSF52540">
    <property type="entry name" value="P-loop containing nucleoside triphosphate hydrolases"/>
    <property type="match status" value="1"/>
</dbReference>
<dbReference type="InterPro" id="IPR003439">
    <property type="entry name" value="ABC_transporter-like_ATP-bd"/>
</dbReference>
<dbReference type="InterPro" id="IPR003593">
    <property type="entry name" value="AAA+_ATPase"/>
</dbReference>
<dbReference type="GO" id="GO:0019700">
    <property type="term" value="P:organic phosphonate catabolic process"/>
    <property type="evidence" value="ECO:0007669"/>
    <property type="project" value="TreeGrafter"/>
</dbReference>